<sequence>MENLKTRLAAADTGLFIDDITEVREGASSERPGEQRWNRPWQTAQLFVPPSSILPPPPPPPPPLPLFPLLLTSLAASLLRGGVECHLQCGPNVAEKQGQESRSLRQTEHRCRTARGGAGMRLAGFLLEEHQGYRHSTAARGRESSSSYFVNAAAAVGDVYRSNFPISLDVKAESHIKTDPLAFDSH</sequence>
<evidence type="ECO:0000313" key="2">
    <source>
        <dbReference type="Proteomes" id="UP001153269"/>
    </source>
</evidence>
<dbReference type="Proteomes" id="UP001153269">
    <property type="component" value="Unassembled WGS sequence"/>
</dbReference>
<proteinExistence type="predicted"/>
<keyword evidence="2" id="KW-1185">Reference proteome</keyword>
<evidence type="ECO:0000313" key="1">
    <source>
        <dbReference type="EMBL" id="CAB1449949.1"/>
    </source>
</evidence>
<protein>
    <submittedName>
        <fullName evidence="1">Uncharacterized protein</fullName>
    </submittedName>
</protein>
<dbReference type="EMBL" id="CADEAL010004034">
    <property type="protein sequence ID" value="CAB1449949.1"/>
    <property type="molecule type" value="Genomic_DNA"/>
</dbReference>
<dbReference type="AlphaFoldDB" id="A0A9N7VI62"/>
<organism evidence="1 2">
    <name type="scientific">Pleuronectes platessa</name>
    <name type="common">European plaice</name>
    <dbReference type="NCBI Taxonomy" id="8262"/>
    <lineage>
        <taxon>Eukaryota</taxon>
        <taxon>Metazoa</taxon>
        <taxon>Chordata</taxon>
        <taxon>Craniata</taxon>
        <taxon>Vertebrata</taxon>
        <taxon>Euteleostomi</taxon>
        <taxon>Actinopterygii</taxon>
        <taxon>Neopterygii</taxon>
        <taxon>Teleostei</taxon>
        <taxon>Neoteleostei</taxon>
        <taxon>Acanthomorphata</taxon>
        <taxon>Carangaria</taxon>
        <taxon>Pleuronectiformes</taxon>
        <taxon>Pleuronectoidei</taxon>
        <taxon>Pleuronectidae</taxon>
        <taxon>Pleuronectes</taxon>
    </lineage>
</organism>
<gene>
    <name evidence="1" type="ORF">PLEPLA_LOCUS37635</name>
</gene>
<reference evidence="1" key="1">
    <citation type="submission" date="2020-03" db="EMBL/GenBank/DDBJ databases">
        <authorList>
            <person name="Weist P."/>
        </authorList>
    </citation>
    <scope>NUCLEOTIDE SEQUENCE</scope>
</reference>
<name>A0A9N7VI62_PLEPL</name>
<accession>A0A9N7VI62</accession>
<comment type="caution">
    <text evidence="1">The sequence shown here is derived from an EMBL/GenBank/DDBJ whole genome shotgun (WGS) entry which is preliminary data.</text>
</comment>